<dbReference type="InterPro" id="IPR050624">
    <property type="entry name" value="HTH-type_Tx_Regulator"/>
</dbReference>
<dbReference type="InterPro" id="IPR009057">
    <property type="entry name" value="Homeodomain-like_sf"/>
</dbReference>
<dbReference type="Proteomes" id="UP000012063">
    <property type="component" value="Unassembled WGS sequence"/>
</dbReference>
<feature type="DNA-binding region" description="H-T-H motif" evidence="2">
    <location>
        <begin position="29"/>
        <end position="48"/>
    </location>
</feature>
<dbReference type="AlphaFoldDB" id="M5EHY2"/>
<dbReference type="STRING" id="1293054.HSACCH_02630"/>
<dbReference type="EMBL" id="CAUI01000023">
    <property type="protein sequence ID" value="CCU81173.1"/>
    <property type="molecule type" value="Genomic_DNA"/>
</dbReference>
<dbReference type="PANTHER" id="PTHR43479">
    <property type="entry name" value="ACREF/ENVCD OPERON REPRESSOR-RELATED"/>
    <property type="match status" value="1"/>
</dbReference>
<dbReference type="PANTHER" id="PTHR43479:SF11">
    <property type="entry name" value="ACREF_ENVCD OPERON REPRESSOR-RELATED"/>
    <property type="match status" value="1"/>
</dbReference>
<keyword evidence="1 2" id="KW-0238">DNA-binding</keyword>
<dbReference type="InParanoid" id="M5EHY2"/>
<keyword evidence="5" id="KW-1185">Reference proteome</keyword>
<dbReference type="Gene3D" id="1.10.357.10">
    <property type="entry name" value="Tetracycline Repressor, domain 2"/>
    <property type="match status" value="1"/>
</dbReference>
<evidence type="ECO:0000259" key="3">
    <source>
        <dbReference type="PROSITE" id="PS50977"/>
    </source>
</evidence>
<evidence type="ECO:0000256" key="1">
    <source>
        <dbReference type="ARBA" id="ARBA00023125"/>
    </source>
</evidence>
<feature type="domain" description="HTH tetR-type" evidence="3">
    <location>
        <begin position="6"/>
        <end position="66"/>
    </location>
</feature>
<name>M5EHY2_9FIRM</name>
<dbReference type="GO" id="GO:0003677">
    <property type="term" value="F:DNA binding"/>
    <property type="evidence" value="ECO:0007669"/>
    <property type="project" value="UniProtKB-UniRule"/>
</dbReference>
<dbReference type="PROSITE" id="PS50977">
    <property type="entry name" value="HTH_TETR_2"/>
    <property type="match status" value="1"/>
</dbReference>
<dbReference type="eggNOG" id="COG1309">
    <property type="taxonomic scope" value="Bacteria"/>
</dbReference>
<comment type="caution">
    <text evidence="4">The sequence shown here is derived from an EMBL/GenBank/DDBJ whole genome shotgun (WGS) entry which is preliminary data.</text>
</comment>
<dbReference type="InterPro" id="IPR001647">
    <property type="entry name" value="HTH_TetR"/>
</dbReference>
<evidence type="ECO:0000313" key="4">
    <source>
        <dbReference type="EMBL" id="CCU81173.1"/>
    </source>
</evidence>
<accession>M5EHY2</accession>
<organism evidence="4 5">
    <name type="scientific">Halanaerobium saccharolyticum subsp. saccharolyticum DSM 6643</name>
    <dbReference type="NCBI Taxonomy" id="1293054"/>
    <lineage>
        <taxon>Bacteria</taxon>
        <taxon>Bacillati</taxon>
        <taxon>Bacillota</taxon>
        <taxon>Clostridia</taxon>
        <taxon>Halanaerobiales</taxon>
        <taxon>Halanaerobiaceae</taxon>
        <taxon>Halanaerobium</taxon>
    </lineage>
</organism>
<gene>
    <name evidence="4" type="ORF">HSACCH_02630</name>
</gene>
<dbReference type="Pfam" id="PF00440">
    <property type="entry name" value="TetR_N"/>
    <property type="match status" value="1"/>
</dbReference>
<proteinExistence type="predicted"/>
<sequence>MPKIIENLDEEISKTALALFRDNSYQNVSMRKIASEVGIAVGTLYNYYPNKWELYIEVFEESWRETYEILISNCKKLNNDYLINYLEIISEEMQNKKPIVKELFRFIINDLELDKTEQKEKINRVRFPKVLINQIYELFISILEKEFKIELEKDDPNLYRLFTMIQTDIPLLQQNFEKESDNLQFLYDVINSYVVKKFDS</sequence>
<reference evidence="5" key="1">
    <citation type="journal article" date="2013" name="Genome Announc.">
        <title>Genome Sequence of Halanaerobium saccharolyticum subsp. saccharolyticum Strain DSM 6643T, a Halophilic Hydrogen-Producing Bacterium.</title>
        <authorList>
            <person name="Kivisto A."/>
            <person name="Larjo A."/>
            <person name="Ciranna A."/>
            <person name="Santala V."/>
            <person name="Roos C."/>
            <person name="Karp M."/>
        </authorList>
    </citation>
    <scope>NUCLEOTIDE SEQUENCE [LARGE SCALE GENOMIC DNA]</scope>
    <source>
        <strain evidence="5">DSM 6643</strain>
    </source>
</reference>
<evidence type="ECO:0000256" key="2">
    <source>
        <dbReference type="PROSITE-ProRule" id="PRU00335"/>
    </source>
</evidence>
<protein>
    <submittedName>
        <fullName evidence="4">TetR-family transcriptional regulator</fullName>
    </submittedName>
</protein>
<dbReference type="SUPFAM" id="SSF46689">
    <property type="entry name" value="Homeodomain-like"/>
    <property type="match status" value="1"/>
</dbReference>
<dbReference type="OrthoDB" id="9812993at2"/>
<evidence type="ECO:0000313" key="5">
    <source>
        <dbReference type="Proteomes" id="UP000012063"/>
    </source>
</evidence>
<dbReference type="RefSeq" id="WP_005490488.1">
    <property type="nucleotide sequence ID" value="NZ_CAUI01000023.1"/>
</dbReference>